<dbReference type="InterPro" id="IPR000884">
    <property type="entry name" value="TSP1_rpt"/>
</dbReference>
<reference evidence="9" key="2">
    <citation type="submission" date="2025-08" db="UniProtKB">
        <authorList>
            <consortium name="Ensembl"/>
        </authorList>
    </citation>
    <scope>IDENTIFICATION</scope>
</reference>
<keyword evidence="7" id="KW-0325">Glycoprotein</keyword>
<evidence type="ECO:0000256" key="8">
    <source>
        <dbReference type="SAM" id="MobiDB-lite"/>
    </source>
</evidence>
<sequence length="442" mass="46610">MGSTGIRVQVWGHHICRNPMLRGLGTAPIPASPPGTCAPAPWGNWGPCSRSCGLGVALRQALPGGGCARTPPDTRICTPRVPPRSPRDLWVPPRIPRTPDTPICSRWSQGSGGQTLAWGEQWLRRGTGGGYRDVRRSSHSAPPAVPGGWAAWGSWSPCDATCGGGVRSRERSCSDPPPKNGGPCTGPHLQTRDCNTQPCHGAPWSPCAPTCGGLGLSTRQRVCTSPTPAHGGRDCTGAHTDTMYSPPCPVDGAWSPWSPWSRCDRTCGGGRSLRSRSCTRPPPKNGGEPCPGERHQLRLCNPQPCGRDTAPAHREAPGSPGSPRSPVVSVPPPGQSCPPGTVLVPCANRCPRHCGDLRAGLSCGPEERCLPGCRCPDGECGPARLGARSPAPVPCPTRAPVRRAAGAGRRLRAPRPLRVHGRGRARVGAREPPPRRVRELRV</sequence>
<feature type="region of interest" description="Disordered" evidence="8">
    <location>
        <begin position="307"/>
        <end position="334"/>
    </location>
</feature>
<evidence type="ECO:0000256" key="2">
    <source>
        <dbReference type="ARBA" id="ARBA00022525"/>
    </source>
</evidence>
<dbReference type="InterPro" id="IPR052065">
    <property type="entry name" value="Compl_asym_regulator"/>
</dbReference>
<dbReference type="AlphaFoldDB" id="A0A8V5G6K1"/>
<dbReference type="Ensembl" id="ENSMUNT00000032874.1">
    <property type="protein sequence ID" value="ENSMUNP00000024497.1"/>
    <property type="gene ID" value="ENSMUNG00000017878.1"/>
</dbReference>
<feature type="compositionally biased region" description="Basic residues" evidence="8">
    <location>
        <begin position="409"/>
        <end position="427"/>
    </location>
</feature>
<reference evidence="9" key="1">
    <citation type="submission" date="2020-03" db="EMBL/GenBank/DDBJ databases">
        <title>Melopsittacus undulatus (budgerigar) genome, bMelUnd1, maternal haplotype with Z.</title>
        <authorList>
            <person name="Gedman G."/>
            <person name="Mountcastle J."/>
            <person name="Haase B."/>
            <person name="Formenti G."/>
            <person name="Wright T."/>
            <person name="Apodaca J."/>
            <person name="Pelan S."/>
            <person name="Chow W."/>
            <person name="Rhie A."/>
            <person name="Howe K."/>
            <person name="Fedrigo O."/>
            <person name="Jarvis E.D."/>
        </authorList>
    </citation>
    <scope>NUCLEOTIDE SEQUENCE [LARGE SCALE GENOMIC DNA]</scope>
</reference>
<dbReference type="SUPFAM" id="SSF82895">
    <property type="entry name" value="TSP-1 type 1 repeat"/>
    <property type="match status" value="4"/>
</dbReference>
<reference evidence="9" key="3">
    <citation type="submission" date="2025-09" db="UniProtKB">
        <authorList>
            <consortium name="Ensembl"/>
        </authorList>
    </citation>
    <scope>IDENTIFICATION</scope>
</reference>
<dbReference type="Gene3D" id="2.10.25.10">
    <property type="entry name" value="Laminin"/>
    <property type="match status" value="1"/>
</dbReference>
<keyword evidence="3" id="KW-0245">EGF-like domain</keyword>
<feature type="compositionally biased region" description="Basic and acidic residues" evidence="8">
    <location>
        <begin position="428"/>
        <end position="442"/>
    </location>
</feature>
<accession>A0A8V5G6K1</accession>
<keyword evidence="10" id="KW-1185">Reference proteome</keyword>
<feature type="region of interest" description="Disordered" evidence="8">
    <location>
        <begin position="267"/>
        <end position="291"/>
    </location>
</feature>
<proteinExistence type="predicted"/>
<dbReference type="GO" id="GO:0005576">
    <property type="term" value="C:extracellular region"/>
    <property type="evidence" value="ECO:0007669"/>
    <property type="project" value="UniProtKB-SubCell"/>
</dbReference>
<keyword evidence="6" id="KW-1015">Disulfide bond</keyword>
<dbReference type="Gene3D" id="2.20.100.10">
    <property type="entry name" value="Thrombospondin type-1 (TSP1) repeat"/>
    <property type="match status" value="4"/>
</dbReference>
<keyword evidence="5" id="KW-0677">Repeat</keyword>
<dbReference type="PROSITE" id="PS50092">
    <property type="entry name" value="TSP1"/>
    <property type="match status" value="4"/>
</dbReference>
<feature type="compositionally biased region" description="Low complexity" evidence="8">
    <location>
        <begin position="398"/>
        <end position="408"/>
    </location>
</feature>
<dbReference type="Pfam" id="PF00090">
    <property type="entry name" value="TSP_1"/>
    <property type="match status" value="3"/>
</dbReference>
<evidence type="ECO:0000256" key="7">
    <source>
        <dbReference type="ARBA" id="ARBA00023180"/>
    </source>
</evidence>
<feature type="region of interest" description="Disordered" evidence="8">
    <location>
        <begin position="73"/>
        <end position="95"/>
    </location>
</feature>
<feature type="region of interest" description="Disordered" evidence="8">
    <location>
        <begin position="398"/>
        <end position="442"/>
    </location>
</feature>
<dbReference type="GO" id="GO:0007165">
    <property type="term" value="P:signal transduction"/>
    <property type="evidence" value="ECO:0007669"/>
    <property type="project" value="InterPro"/>
</dbReference>
<evidence type="ECO:0000256" key="5">
    <source>
        <dbReference type="ARBA" id="ARBA00022737"/>
    </source>
</evidence>
<name>A0A8V5G6K1_MELUD</name>
<feature type="compositionally biased region" description="Low complexity" evidence="8">
    <location>
        <begin position="317"/>
        <end position="328"/>
    </location>
</feature>
<dbReference type="InterPro" id="IPR036383">
    <property type="entry name" value="TSP1_rpt_sf"/>
</dbReference>
<dbReference type="InterPro" id="IPR036084">
    <property type="entry name" value="Ser_inhib-like_sf"/>
</dbReference>
<protein>
    <submittedName>
        <fullName evidence="9">Uncharacterized protein</fullName>
    </submittedName>
</protein>
<dbReference type="InterPro" id="IPR043973">
    <property type="entry name" value="TSP1_CCN"/>
</dbReference>
<evidence type="ECO:0000256" key="4">
    <source>
        <dbReference type="ARBA" id="ARBA00022729"/>
    </source>
</evidence>
<evidence type="ECO:0000313" key="10">
    <source>
        <dbReference type="Proteomes" id="UP000694405"/>
    </source>
</evidence>
<dbReference type="PRINTS" id="PR01705">
    <property type="entry name" value="TSP1REPEAT"/>
</dbReference>
<dbReference type="Pfam" id="PF19035">
    <property type="entry name" value="TSP1_CCN"/>
    <property type="match status" value="1"/>
</dbReference>
<organism evidence="9 10">
    <name type="scientific">Melopsittacus undulatus</name>
    <name type="common">Budgerigar</name>
    <name type="synonym">Psittacus undulatus</name>
    <dbReference type="NCBI Taxonomy" id="13146"/>
    <lineage>
        <taxon>Eukaryota</taxon>
        <taxon>Metazoa</taxon>
        <taxon>Chordata</taxon>
        <taxon>Craniata</taxon>
        <taxon>Vertebrata</taxon>
        <taxon>Euteleostomi</taxon>
        <taxon>Archelosauria</taxon>
        <taxon>Archosauria</taxon>
        <taxon>Dinosauria</taxon>
        <taxon>Saurischia</taxon>
        <taxon>Theropoda</taxon>
        <taxon>Coelurosauria</taxon>
        <taxon>Aves</taxon>
        <taxon>Neognathae</taxon>
        <taxon>Neoaves</taxon>
        <taxon>Telluraves</taxon>
        <taxon>Australaves</taxon>
        <taxon>Psittaciformes</taxon>
        <taxon>Psittaculidae</taxon>
        <taxon>Melopsittacus</taxon>
    </lineage>
</organism>
<evidence type="ECO:0000256" key="3">
    <source>
        <dbReference type="ARBA" id="ARBA00022536"/>
    </source>
</evidence>
<dbReference type="FunFam" id="2.20.100.10:FF:000067">
    <property type="entry name" value="Hemicentin 1"/>
    <property type="match status" value="1"/>
</dbReference>
<dbReference type="Proteomes" id="UP000694405">
    <property type="component" value="Chromosome 1"/>
</dbReference>
<keyword evidence="2" id="KW-0964">Secreted</keyword>
<keyword evidence="4" id="KW-0732">Signal</keyword>
<dbReference type="SUPFAM" id="SSF57567">
    <property type="entry name" value="Serine protease inhibitors"/>
    <property type="match status" value="1"/>
</dbReference>
<dbReference type="CDD" id="cd19941">
    <property type="entry name" value="TIL"/>
    <property type="match status" value="1"/>
</dbReference>
<dbReference type="FunFam" id="2.20.100.10:FF:000001">
    <property type="entry name" value="semaphorin-5A isoform X1"/>
    <property type="match status" value="1"/>
</dbReference>
<dbReference type="SMART" id="SM00209">
    <property type="entry name" value="TSP1"/>
    <property type="match status" value="4"/>
</dbReference>
<dbReference type="PANTHER" id="PTHR22906:SF21">
    <property type="entry name" value="SEMA DOMAIN-CONTAINING PROTEIN"/>
    <property type="match status" value="1"/>
</dbReference>
<evidence type="ECO:0000313" key="9">
    <source>
        <dbReference type="Ensembl" id="ENSMUNP00000024497.1"/>
    </source>
</evidence>
<evidence type="ECO:0000256" key="6">
    <source>
        <dbReference type="ARBA" id="ARBA00023157"/>
    </source>
</evidence>
<dbReference type="PANTHER" id="PTHR22906">
    <property type="entry name" value="PROPERDIN"/>
    <property type="match status" value="1"/>
</dbReference>
<evidence type="ECO:0000256" key="1">
    <source>
        <dbReference type="ARBA" id="ARBA00004613"/>
    </source>
</evidence>
<comment type="subcellular location">
    <subcellularLocation>
        <location evidence="1">Secreted</location>
    </subcellularLocation>
</comment>